<dbReference type="SUPFAM" id="SSF82866">
    <property type="entry name" value="Multidrug efflux transporter AcrB transmembrane domain"/>
    <property type="match status" value="2"/>
</dbReference>
<feature type="transmembrane region" description="Helical" evidence="6">
    <location>
        <begin position="392"/>
        <end position="412"/>
    </location>
</feature>
<feature type="transmembrane region" description="Helical" evidence="6">
    <location>
        <begin position="298"/>
        <end position="317"/>
    </location>
</feature>
<feature type="transmembrane region" description="Helical" evidence="6">
    <location>
        <begin position="797"/>
        <end position="815"/>
    </location>
</feature>
<keyword evidence="5 6" id="KW-0472">Membrane</keyword>
<comment type="subcellular location">
    <subcellularLocation>
        <location evidence="1">Cell membrane</location>
        <topology evidence="1">Multi-pass membrane protein</topology>
    </subcellularLocation>
</comment>
<reference evidence="8 9" key="1">
    <citation type="submission" date="2024-09" db="EMBL/GenBank/DDBJ databases">
        <title>Laminarin stimulates single cell rates of sulfate reduction while oxygen inhibits transcriptomic activity in coastal marine sediment.</title>
        <authorList>
            <person name="Lindsay M."/>
            <person name="Orcutt B."/>
            <person name="Emerson D."/>
            <person name="Stepanauskas R."/>
            <person name="D'Angelo T."/>
        </authorList>
    </citation>
    <scope>NUCLEOTIDE SEQUENCE [LARGE SCALE GENOMIC DNA]</scope>
    <source>
        <strain evidence="8">SAG AM-311-K15</strain>
    </source>
</reference>
<evidence type="ECO:0000256" key="4">
    <source>
        <dbReference type="ARBA" id="ARBA00022989"/>
    </source>
</evidence>
<gene>
    <name evidence="8" type="ORF">ACFL27_02335</name>
</gene>
<keyword evidence="3 6" id="KW-0812">Transmembrane</keyword>
<dbReference type="Gene3D" id="1.20.1640.10">
    <property type="entry name" value="Multidrug efflux transporter AcrB transmembrane domain"/>
    <property type="match status" value="2"/>
</dbReference>
<evidence type="ECO:0000259" key="7">
    <source>
        <dbReference type="PROSITE" id="PS50156"/>
    </source>
</evidence>
<keyword evidence="9" id="KW-1185">Reference proteome</keyword>
<evidence type="ECO:0000256" key="5">
    <source>
        <dbReference type="ARBA" id="ARBA00023136"/>
    </source>
</evidence>
<evidence type="ECO:0000256" key="2">
    <source>
        <dbReference type="ARBA" id="ARBA00022475"/>
    </source>
</evidence>
<evidence type="ECO:0000256" key="3">
    <source>
        <dbReference type="ARBA" id="ARBA00022692"/>
    </source>
</evidence>
<dbReference type="PROSITE" id="PS50156">
    <property type="entry name" value="SSD"/>
    <property type="match status" value="2"/>
</dbReference>
<feature type="transmembrane region" description="Helical" evidence="6">
    <location>
        <begin position="845"/>
        <end position="865"/>
    </location>
</feature>
<proteinExistence type="predicted"/>
<keyword evidence="4 6" id="KW-1133">Transmembrane helix</keyword>
<dbReference type="Proteomes" id="UP001594351">
    <property type="component" value="Unassembled WGS sequence"/>
</dbReference>
<feature type="domain" description="SSD" evidence="7">
    <location>
        <begin position="737"/>
        <end position="896"/>
    </location>
</feature>
<protein>
    <submittedName>
        <fullName evidence="8">RND family transporter</fullName>
    </submittedName>
</protein>
<dbReference type="PANTHER" id="PTHR33406">
    <property type="entry name" value="MEMBRANE PROTEIN MJ1562-RELATED"/>
    <property type="match status" value="1"/>
</dbReference>
<feature type="domain" description="SSD" evidence="7">
    <location>
        <begin position="319"/>
        <end position="449"/>
    </location>
</feature>
<dbReference type="EMBL" id="JBHPBY010000017">
    <property type="protein sequence ID" value="MFC1849024.1"/>
    <property type="molecule type" value="Genomic_DNA"/>
</dbReference>
<dbReference type="InterPro" id="IPR000731">
    <property type="entry name" value="SSD"/>
</dbReference>
<dbReference type="InterPro" id="IPR050545">
    <property type="entry name" value="Mycobact_MmpL"/>
</dbReference>
<feature type="transmembrane region" description="Helical" evidence="6">
    <location>
        <begin position="742"/>
        <end position="761"/>
    </location>
</feature>
<feature type="transmembrane region" description="Helical" evidence="6">
    <location>
        <begin position="12"/>
        <end position="35"/>
    </location>
</feature>
<feature type="transmembrane region" description="Helical" evidence="6">
    <location>
        <begin position="424"/>
        <end position="450"/>
    </location>
</feature>
<feature type="transmembrane region" description="Helical" evidence="6">
    <location>
        <begin position="768"/>
        <end position="791"/>
    </location>
</feature>
<sequence length="927" mass="102938">MMKSFFNIYLRIIAGYSGWVVAAISVLTIVMGYYAGQASFTSSSRDFLPQNEKALALDQINEKFGNDNRKLIAIIETSENVLAQRSLQAMLLIEEMVQRSELGSFTRELHHPSQKVISPAQIVVYALYLDRAIEGLIKDYPEITKSFPPVLRGGAKKDGSLQEELAAHIPGLTTAEKRVVLEGGTLPLHLPSMTAPVSLIFEPYDEAGLAAYLGRASFAQFLSQLLSKDYDRVGNQARYGLIYLEIPCDLSVEQTLACEELFLALARDVELAYPSVKIRILGQELISKLITAASVHSMWYLISIAGIIVVIILTLIYRSFIDVFVNLAGLIMAIIWVFGLGVLLQYTFNPILAAVPILIIGLGIDYGLHLTLRYREEIARGHEIDTALQTTLQSVGFVLVITTVTTVIGFLSNTIAELSAIRHFGILAAAGLLSAFGIMLTFVPAMKIMVDRYREKRQKNILPPLARNKLCLSCLFDRKKRHQQNNEQIPEFECTYGGTCNKIGIGIGVYLAQKPLAVIVTVLILTGVSGYFASELETRFDYRDFLPAQFELTKTYSLFLNEFTFSNKNVYLLVEGAVLAPDVFKSLGALKQNVMKGLMVGEEERYESPLELARKLSNYASPNFNPEFTNFWSTQIDQDFDGIPDETITSNQVEVLYDNLFRYAPDQASRVLRKDATGYTAFLVRVPVLYANEQEARQLTIHMEAAAEILSRQIQSPLARVIVTGDPVVTSSILKSLRVDQVNALLITVIMSLVVLTLLYLRMRKSLLLGLVTILPLLFVIVWGFGTMYLLSIPLNVITVTIASLTVGLGITYSIHITQRFLEDVAQTDDAVCALCISVTHTGQALFGAAVTTAAGFGILSFAIIPPLSQFGIMAAFNIIFAFLAAVYVQPTFLYIWWQHKNIFPMKFKSLSLLNFTKQSKPRQSVA</sequence>
<feature type="transmembrane region" description="Helical" evidence="6">
    <location>
        <begin position="516"/>
        <end position="533"/>
    </location>
</feature>
<dbReference type="InterPro" id="IPR004869">
    <property type="entry name" value="MMPL_dom"/>
</dbReference>
<evidence type="ECO:0000256" key="1">
    <source>
        <dbReference type="ARBA" id="ARBA00004651"/>
    </source>
</evidence>
<evidence type="ECO:0000256" key="6">
    <source>
        <dbReference type="SAM" id="Phobius"/>
    </source>
</evidence>
<dbReference type="Pfam" id="PF03176">
    <property type="entry name" value="MMPL"/>
    <property type="match status" value="2"/>
</dbReference>
<dbReference type="PANTHER" id="PTHR33406:SF13">
    <property type="entry name" value="MEMBRANE PROTEIN YDFJ"/>
    <property type="match status" value="1"/>
</dbReference>
<organism evidence="8 9">
    <name type="scientific">candidate division CSSED10-310 bacterium</name>
    <dbReference type="NCBI Taxonomy" id="2855610"/>
    <lineage>
        <taxon>Bacteria</taxon>
        <taxon>Bacteria division CSSED10-310</taxon>
    </lineage>
</organism>
<name>A0ABV6YS42_UNCC1</name>
<evidence type="ECO:0000313" key="8">
    <source>
        <dbReference type="EMBL" id="MFC1849024.1"/>
    </source>
</evidence>
<feature type="transmembrane region" description="Helical" evidence="6">
    <location>
        <begin position="351"/>
        <end position="372"/>
    </location>
</feature>
<keyword evidence="2" id="KW-1003">Cell membrane</keyword>
<evidence type="ECO:0000313" key="9">
    <source>
        <dbReference type="Proteomes" id="UP001594351"/>
    </source>
</evidence>
<feature type="transmembrane region" description="Helical" evidence="6">
    <location>
        <begin position="324"/>
        <end position="345"/>
    </location>
</feature>
<feature type="transmembrane region" description="Helical" evidence="6">
    <location>
        <begin position="871"/>
        <end position="898"/>
    </location>
</feature>
<comment type="caution">
    <text evidence="8">The sequence shown here is derived from an EMBL/GenBank/DDBJ whole genome shotgun (WGS) entry which is preliminary data.</text>
</comment>
<accession>A0ABV6YS42</accession>